<dbReference type="Proteomes" id="UP000239156">
    <property type="component" value="Unassembled WGS sequence"/>
</dbReference>
<accession>A0A2S4VAE9</accession>
<evidence type="ECO:0000313" key="1">
    <source>
        <dbReference type="EMBL" id="POW06445.1"/>
    </source>
</evidence>
<reference evidence="1" key="1">
    <citation type="submission" date="2017-12" db="EMBL/GenBank/DDBJ databases">
        <title>Gene loss provides genomic basis for host adaptation in cereal stripe rust fungi.</title>
        <authorList>
            <person name="Xia C."/>
        </authorList>
    </citation>
    <scope>NUCLEOTIDE SEQUENCE [LARGE SCALE GENOMIC DNA]</scope>
    <source>
        <strain evidence="1">93-210</strain>
    </source>
</reference>
<dbReference type="EMBL" id="PKSL01000086">
    <property type="protein sequence ID" value="POW06445.1"/>
    <property type="molecule type" value="Genomic_DNA"/>
</dbReference>
<dbReference type="VEuPathDB" id="FungiDB:PSTT_08974"/>
<gene>
    <name evidence="1" type="ORF">PSTT_08974</name>
</gene>
<keyword evidence="2" id="KW-1185">Reference proteome</keyword>
<protein>
    <submittedName>
        <fullName evidence="1">Uncharacterized protein</fullName>
    </submittedName>
</protein>
<proteinExistence type="predicted"/>
<comment type="caution">
    <text evidence="1">The sequence shown here is derived from an EMBL/GenBank/DDBJ whole genome shotgun (WGS) entry which is preliminary data.</text>
</comment>
<organism evidence="1 2">
    <name type="scientific">Puccinia striiformis</name>
    <dbReference type="NCBI Taxonomy" id="27350"/>
    <lineage>
        <taxon>Eukaryota</taxon>
        <taxon>Fungi</taxon>
        <taxon>Dikarya</taxon>
        <taxon>Basidiomycota</taxon>
        <taxon>Pucciniomycotina</taxon>
        <taxon>Pucciniomycetes</taxon>
        <taxon>Pucciniales</taxon>
        <taxon>Pucciniaceae</taxon>
        <taxon>Puccinia</taxon>
    </lineage>
</organism>
<name>A0A2S4VAE9_9BASI</name>
<sequence>MTPAMVNVLDLPDEVLEITFKYLVAAESGVILKGNGSKTEVGLSQVGELGLCKSSIRCIAIQSPQCSAGDRFCSVTINYQTSLN</sequence>
<dbReference type="AlphaFoldDB" id="A0A2S4VAE9"/>
<dbReference type="VEuPathDB" id="FungiDB:PSHT_04420"/>
<evidence type="ECO:0000313" key="2">
    <source>
        <dbReference type="Proteomes" id="UP000239156"/>
    </source>
</evidence>